<evidence type="ECO:0000313" key="2">
    <source>
        <dbReference type="Proteomes" id="UP000019591"/>
    </source>
</evidence>
<name>W8TMV4_PEPAC</name>
<dbReference type="PATRIC" id="fig|1286171.3.peg.2197"/>
<dbReference type="eggNOG" id="ENOG503259J">
    <property type="taxonomic scope" value="Bacteria"/>
</dbReference>
<accession>W8TMV4</accession>
<dbReference type="AlphaFoldDB" id="W8TMV4"/>
<evidence type="ECO:0000313" key="1">
    <source>
        <dbReference type="EMBL" id="AHM57527.1"/>
    </source>
</evidence>
<keyword evidence="2" id="KW-1185">Reference proteome</keyword>
<proteinExistence type="predicted"/>
<dbReference type="EMBL" id="CP007453">
    <property type="protein sequence ID" value="AHM57527.1"/>
    <property type="molecule type" value="Genomic_DNA"/>
</dbReference>
<dbReference type="AntiFam" id="ANF00272">
    <property type="entry name" value="Translation of CRISPR region"/>
</dbReference>
<gene>
    <name evidence="1" type="ORF">EAL2_808p00200</name>
</gene>
<sequence length="235" mass="27028">MFQFTHPHGVRRQIQQEINCVLVSIHAPARGATSFTSPSLVSEWCFNSRTRTGCDKLSVIVVARIWFQFTHPHGVRHTISGQYSKHYSFNSRTRTGCDGLSSPPKPHELTFQFTHPHGVRLAGNHVYIFYVLFQFTHPHGVRQRYYTNDNIGNSFQFTHPHGVRLIPKNGRDRHVSFNSRTRTGCDQATEIASVVAILFQFTHPHGVRHYEVIDRNALHGFQFTHLHGVRRFCSV</sequence>
<geneLocation type="plasmid" evidence="1 2">
    <name>EAL2_808p</name>
</geneLocation>
<reference evidence="1 2" key="1">
    <citation type="journal article" date="2014" name="Genome Announc.">
        <title>Complete Genome Sequence of Amino Acid-Utilizing Eubacterium acidaminophilum al-2 (DSM 3953).</title>
        <authorList>
            <person name="Poehlein A."/>
            <person name="Andreesen J.R."/>
            <person name="Daniel R."/>
        </authorList>
    </citation>
    <scope>NUCLEOTIDE SEQUENCE [LARGE SCALE GENOMIC DNA]</scope>
    <source>
        <strain evidence="1 2">DSM 3953</strain>
        <plasmid evidence="2">Plasmid EAL2_808p</plasmid>
    </source>
</reference>
<keyword evidence="1" id="KW-0614">Plasmid</keyword>
<dbReference type="HOGENOM" id="CLU_1178777_0_0_9"/>
<organism evidence="1 2">
    <name type="scientific">Peptoclostridium acidaminophilum DSM 3953</name>
    <dbReference type="NCBI Taxonomy" id="1286171"/>
    <lineage>
        <taxon>Bacteria</taxon>
        <taxon>Bacillati</taxon>
        <taxon>Bacillota</taxon>
        <taxon>Clostridia</taxon>
        <taxon>Peptostreptococcales</taxon>
        <taxon>Peptoclostridiaceae</taxon>
        <taxon>Peptoclostridium</taxon>
    </lineage>
</organism>
<dbReference type="Proteomes" id="UP000019591">
    <property type="component" value="Plasmid EAL2_808p"/>
</dbReference>
<dbReference type="KEGG" id="eac:EAL2_808p00200"/>
<protein>
    <submittedName>
        <fullName evidence="1">Uncharacterized protein</fullName>
    </submittedName>
</protein>